<proteinExistence type="inferred from homology"/>
<keyword evidence="13" id="KW-0472">Membrane</keyword>
<evidence type="ECO:0000256" key="3">
    <source>
        <dbReference type="ARBA" id="ARBA00016337"/>
    </source>
</evidence>
<dbReference type="KEGG" id="mcun:NCTC10297_01980"/>
<keyword evidence="5 11" id="KW-0808">Transferase</keyword>
<evidence type="ECO:0000313" key="14">
    <source>
        <dbReference type="EMBL" id="VEG13997.1"/>
    </source>
</evidence>
<evidence type="ECO:0000256" key="13">
    <source>
        <dbReference type="RuleBase" id="RU363002"/>
    </source>
</evidence>
<keyword evidence="6 11" id="KW-0479">Metal-binding</keyword>
<dbReference type="GO" id="GO:0005886">
    <property type="term" value="C:plasma membrane"/>
    <property type="evidence" value="ECO:0007669"/>
    <property type="project" value="UniProtKB-SubCell"/>
</dbReference>
<reference evidence="14 15" key="1">
    <citation type="submission" date="2018-12" db="EMBL/GenBank/DDBJ databases">
        <authorList>
            <consortium name="Pathogen Informatics"/>
        </authorList>
    </citation>
    <scope>NUCLEOTIDE SEQUENCE [LARGE SCALE GENOMIC DNA]</scope>
    <source>
        <strain evidence="14 15">NCTC10297</strain>
    </source>
</reference>
<protein>
    <recommendedName>
        <fullName evidence="3 11">FAD:protein FMN transferase</fullName>
        <ecNumber evidence="2 11">2.7.1.180</ecNumber>
    </recommendedName>
    <alternativeName>
        <fullName evidence="9 11">Flavin transferase</fullName>
    </alternativeName>
</protein>
<evidence type="ECO:0000256" key="10">
    <source>
        <dbReference type="ARBA" id="ARBA00048540"/>
    </source>
</evidence>
<keyword evidence="8 11" id="KW-0460">Magnesium</keyword>
<evidence type="ECO:0000256" key="8">
    <source>
        <dbReference type="ARBA" id="ARBA00022842"/>
    </source>
</evidence>
<dbReference type="EC" id="2.7.1.180" evidence="2 11"/>
<dbReference type="Pfam" id="PF02424">
    <property type="entry name" value="ApbE"/>
    <property type="match status" value="1"/>
</dbReference>
<dbReference type="SUPFAM" id="SSF143631">
    <property type="entry name" value="ApbE-like"/>
    <property type="match status" value="1"/>
</dbReference>
<feature type="binding site" evidence="12">
    <location>
        <position position="301"/>
    </location>
    <ligand>
        <name>Mg(2+)</name>
        <dbReference type="ChEBI" id="CHEBI:18420"/>
    </ligand>
</feature>
<evidence type="ECO:0000313" key="15">
    <source>
        <dbReference type="Proteomes" id="UP000274100"/>
    </source>
</evidence>
<dbReference type="PROSITE" id="PS51257">
    <property type="entry name" value="PROKAR_LIPOPROTEIN"/>
    <property type="match status" value="1"/>
</dbReference>
<keyword evidence="13 14" id="KW-0449">Lipoprotein</keyword>
<dbReference type="GO" id="GO:0016740">
    <property type="term" value="F:transferase activity"/>
    <property type="evidence" value="ECO:0007669"/>
    <property type="project" value="UniProtKB-UniRule"/>
</dbReference>
<dbReference type="PANTHER" id="PTHR30040">
    <property type="entry name" value="THIAMINE BIOSYNTHESIS LIPOPROTEIN APBE"/>
    <property type="match status" value="1"/>
</dbReference>
<dbReference type="AlphaFoldDB" id="A0A448GYX2"/>
<gene>
    <name evidence="14" type="primary">apbE</name>
    <name evidence="14" type="ORF">NCTC10297_01980</name>
</gene>
<dbReference type="PIRSF" id="PIRSF006268">
    <property type="entry name" value="ApbE"/>
    <property type="match status" value="1"/>
</dbReference>
<dbReference type="GO" id="GO:0046872">
    <property type="term" value="F:metal ion binding"/>
    <property type="evidence" value="ECO:0007669"/>
    <property type="project" value="UniProtKB-UniRule"/>
</dbReference>
<feature type="binding site" evidence="12">
    <location>
        <position position="175"/>
    </location>
    <ligand>
        <name>Mg(2+)</name>
        <dbReference type="ChEBI" id="CHEBI:18420"/>
    </ligand>
</feature>
<comment type="catalytic activity">
    <reaction evidence="10 11 13">
        <text>L-threonyl-[protein] + FAD = FMN-L-threonyl-[protein] + AMP + H(+)</text>
        <dbReference type="Rhea" id="RHEA:36847"/>
        <dbReference type="Rhea" id="RHEA-COMP:11060"/>
        <dbReference type="Rhea" id="RHEA-COMP:11061"/>
        <dbReference type="ChEBI" id="CHEBI:15378"/>
        <dbReference type="ChEBI" id="CHEBI:30013"/>
        <dbReference type="ChEBI" id="CHEBI:57692"/>
        <dbReference type="ChEBI" id="CHEBI:74257"/>
        <dbReference type="ChEBI" id="CHEBI:456215"/>
        <dbReference type="EC" id="2.7.1.180"/>
    </reaction>
</comment>
<evidence type="ECO:0000256" key="6">
    <source>
        <dbReference type="ARBA" id="ARBA00022723"/>
    </source>
</evidence>
<accession>A0A448GYX2</accession>
<dbReference type="RefSeq" id="WP_227543403.1">
    <property type="nucleotide sequence ID" value="NZ_LR134343.1"/>
</dbReference>
<feature type="binding site" evidence="12">
    <location>
        <position position="297"/>
    </location>
    <ligand>
        <name>Mg(2+)</name>
        <dbReference type="ChEBI" id="CHEBI:18420"/>
    </ligand>
</feature>
<dbReference type="Proteomes" id="UP000274100">
    <property type="component" value="Chromosome"/>
</dbReference>
<sequence length="348" mass="37612">MTMRYAYVALACSAIVMTACDSKPSYQRISGETMGTSYHISLQANKADLAKIQSVIDKRLQDINNSMSTYQQDSTISRFNRLQANTPLVIDADFIKVLTDSQQVYQASNRAFDPTVYPLVELWGFGSKMSVERLQSPPSDSEIAAASALVGLDKISLEGDKISKRIQGVGLDFSAIAKGYAVDVIANTLRENYGINNYMVEIGGEVATMGVNDKGRAWVLGIDAPVIDSTQSNRTTLTTLTQPAGGSLHIATSGGYRNSVVYDGKRYSHTINPVTGRPVADNAPSVTVLHDTVALADAWATALTAMPYQQAINLANEQGVMALFVIENANKTGFELVKSTAMQQKFAK</sequence>
<keyword evidence="13" id="KW-1003">Cell membrane</keyword>
<evidence type="ECO:0000256" key="5">
    <source>
        <dbReference type="ARBA" id="ARBA00022679"/>
    </source>
</evidence>
<comment type="function">
    <text evidence="13">Flavin transferase that catalyzes the transfer of the FMN moiety of FAD and its covalent binding to the hydroxyl group of a threonine residue in a target flavoprotein.</text>
</comment>
<evidence type="ECO:0000256" key="1">
    <source>
        <dbReference type="ARBA" id="ARBA00008282"/>
    </source>
</evidence>
<keyword evidence="7 11" id="KW-0274">FAD</keyword>
<dbReference type="EMBL" id="LR134343">
    <property type="protein sequence ID" value="VEG13997.1"/>
    <property type="molecule type" value="Genomic_DNA"/>
</dbReference>
<dbReference type="InterPro" id="IPR003374">
    <property type="entry name" value="ApbE-like_sf"/>
</dbReference>
<keyword evidence="13" id="KW-0997">Cell inner membrane</keyword>
<name>A0A448GYX2_9GAMM</name>
<comment type="similarity">
    <text evidence="1 11 13">Belongs to the ApbE family.</text>
</comment>
<organism evidence="14 15">
    <name type="scientific">Moraxella cuniculi</name>
    <dbReference type="NCBI Taxonomy" id="34061"/>
    <lineage>
        <taxon>Bacteria</taxon>
        <taxon>Pseudomonadati</taxon>
        <taxon>Pseudomonadota</taxon>
        <taxon>Gammaproteobacteria</taxon>
        <taxon>Moraxellales</taxon>
        <taxon>Moraxellaceae</taxon>
        <taxon>Moraxella</taxon>
    </lineage>
</organism>
<dbReference type="InterPro" id="IPR024932">
    <property type="entry name" value="ApbE"/>
</dbReference>
<comment type="cofactor">
    <cofactor evidence="12">
        <name>Mg(2+)</name>
        <dbReference type="ChEBI" id="CHEBI:18420"/>
    </cofactor>
    <cofactor evidence="12">
        <name>Mn(2+)</name>
        <dbReference type="ChEBI" id="CHEBI:29035"/>
    </cofactor>
    <text evidence="12">Magnesium. Can also use manganese.</text>
</comment>
<evidence type="ECO:0000256" key="7">
    <source>
        <dbReference type="ARBA" id="ARBA00022827"/>
    </source>
</evidence>
<keyword evidence="4 11" id="KW-0285">Flavoprotein</keyword>
<dbReference type="Gene3D" id="3.10.520.10">
    <property type="entry name" value="ApbE-like domains"/>
    <property type="match status" value="1"/>
</dbReference>
<comment type="subcellular location">
    <subcellularLocation>
        <location evidence="13">Cell inner membrane</location>
        <topology evidence="13">Lipid-anchor</topology>
        <orientation evidence="13">Periplasmic side</orientation>
    </subcellularLocation>
</comment>
<dbReference type="PANTHER" id="PTHR30040:SF2">
    <property type="entry name" value="FAD:PROTEIN FMN TRANSFERASE"/>
    <property type="match status" value="1"/>
</dbReference>
<evidence type="ECO:0000256" key="12">
    <source>
        <dbReference type="PIRSR" id="PIRSR006268-2"/>
    </source>
</evidence>
<evidence type="ECO:0000256" key="11">
    <source>
        <dbReference type="PIRNR" id="PIRNR006268"/>
    </source>
</evidence>
<evidence type="ECO:0000256" key="4">
    <source>
        <dbReference type="ARBA" id="ARBA00022630"/>
    </source>
</evidence>
<evidence type="ECO:0000256" key="9">
    <source>
        <dbReference type="ARBA" id="ARBA00031306"/>
    </source>
</evidence>
<evidence type="ECO:0000256" key="2">
    <source>
        <dbReference type="ARBA" id="ARBA00011955"/>
    </source>
</evidence>